<keyword evidence="2" id="KW-1185">Reference proteome</keyword>
<gene>
    <name evidence="1" type="ORF">RIF29_33609</name>
</gene>
<accession>A0AAN9EDU3</accession>
<evidence type="ECO:0000313" key="1">
    <source>
        <dbReference type="EMBL" id="KAK7250873.1"/>
    </source>
</evidence>
<protein>
    <submittedName>
        <fullName evidence="1">Uncharacterized protein</fullName>
    </submittedName>
</protein>
<comment type="caution">
    <text evidence="1">The sequence shown here is derived from an EMBL/GenBank/DDBJ whole genome shotgun (WGS) entry which is preliminary data.</text>
</comment>
<evidence type="ECO:0000313" key="2">
    <source>
        <dbReference type="Proteomes" id="UP001372338"/>
    </source>
</evidence>
<name>A0AAN9EDU3_CROPI</name>
<dbReference type="AlphaFoldDB" id="A0AAN9EDU3"/>
<dbReference type="Proteomes" id="UP001372338">
    <property type="component" value="Unassembled WGS sequence"/>
</dbReference>
<dbReference type="EMBL" id="JAYWIO010000007">
    <property type="protein sequence ID" value="KAK7250873.1"/>
    <property type="molecule type" value="Genomic_DNA"/>
</dbReference>
<organism evidence="1 2">
    <name type="scientific">Crotalaria pallida</name>
    <name type="common">Smooth rattlebox</name>
    <name type="synonym">Crotalaria striata</name>
    <dbReference type="NCBI Taxonomy" id="3830"/>
    <lineage>
        <taxon>Eukaryota</taxon>
        <taxon>Viridiplantae</taxon>
        <taxon>Streptophyta</taxon>
        <taxon>Embryophyta</taxon>
        <taxon>Tracheophyta</taxon>
        <taxon>Spermatophyta</taxon>
        <taxon>Magnoliopsida</taxon>
        <taxon>eudicotyledons</taxon>
        <taxon>Gunneridae</taxon>
        <taxon>Pentapetalae</taxon>
        <taxon>rosids</taxon>
        <taxon>fabids</taxon>
        <taxon>Fabales</taxon>
        <taxon>Fabaceae</taxon>
        <taxon>Papilionoideae</taxon>
        <taxon>50 kb inversion clade</taxon>
        <taxon>genistoids sensu lato</taxon>
        <taxon>core genistoids</taxon>
        <taxon>Crotalarieae</taxon>
        <taxon>Crotalaria</taxon>
    </lineage>
</organism>
<sequence length="74" mass="8367">MWHSLCNPLLFPFEVSSSAFSAIPIFVRSVINAPAASFGFEMIQVPPVFLDVHLDHFLLDSKQLLVQKCVRHQV</sequence>
<reference evidence="1 2" key="1">
    <citation type="submission" date="2024-01" db="EMBL/GenBank/DDBJ databases">
        <title>The genomes of 5 underutilized Papilionoideae crops provide insights into root nodulation and disease resistanc.</title>
        <authorList>
            <person name="Yuan L."/>
        </authorList>
    </citation>
    <scope>NUCLEOTIDE SEQUENCE [LARGE SCALE GENOMIC DNA]</scope>
    <source>
        <strain evidence="1">ZHUSHIDOU_FW_LH</strain>
        <tissue evidence="1">Leaf</tissue>
    </source>
</reference>
<proteinExistence type="predicted"/>